<dbReference type="AlphaFoldDB" id="A0A6A2W3K2"/>
<dbReference type="InterPro" id="IPR027417">
    <property type="entry name" value="P-loop_NTPase"/>
</dbReference>
<dbReference type="EMBL" id="WBSO01000004">
    <property type="protein sequence ID" value="KAB8299384.1"/>
    <property type="molecule type" value="Genomic_DNA"/>
</dbReference>
<dbReference type="Gene3D" id="3.40.50.300">
    <property type="entry name" value="P-loop containing nucleotide triphosphate hydrolases"/>
    <property type="match status" value="1"/>
</dbReference>
<keyword evidence="3" id="KW-1185">Reference proteome</keyword>
<dbReference type="PANTHER" id="PTHR34301:SF8">
    <property type="entry name" value="ATPASE DOMAIN-CONTAINING PROTEIN"/>
    <property type="match status" value="1"/>
</dbReference>
<evidence type="ECO:0000313" key="3">
    <source>
        <dbReference type="Proteomes" id="UP000440041"/>
    </source>
</evidence>
<dbReference type="SUPFAM" id="SSF52540">
    <property type="entry name" value="P-loop containing nucleoside triphosphate hydrolases"/>
    <property type="match status" value="1"/>
</dbReference>
<feature type="domain" description="Orc1-like AAA ATPase" evidence="1">
    <location>
        <begin position="26"/>
        <end position="200"/>
    </location>
</feature>
<comment type="caution">
    <text evidence="2">The sequence shown here is derived from an EMBL/GenBank/DDBJ whole genome shotgun (WGS) entry which is preliminary data.</text>
</comment>
<dbReference type="Pfam" id="PF13191">
    <property type="entry name" value="AAA_16"/>
    <property type="match status" value="1"/>
</dbReference>
<accession>A0A6A2W3K2</accession>
<reference evidence="2 3" key="1">
    <citation type="submission" date="2019-09" db="EMBL/GenBank/DDBJ databases">
        <title>Characterization of the phylogenetic diversity of two novel species belonging to the genus Bifidobacterium: Bifidobacterium cebidarum sp. nov. and Bifidobacterium leontopitheci sp. nov.</title>
        <authorList>
            <person name="Lugli G.A."/>
            <person name="Duranti S."/>
            <person name="Milani C."/>
            <person name="Turroni F."/>
            <person name="Ventura M."/>
        </authorList>
    </citation>
    <scope>NUCLEOTIDE SEQUENCE [LARGE SCALE GENOMIC DNA]</scope>
    <source>
        <strain evidence="2 3">DSM 100238</strain>
    </source>
</reference>
<dbReference type="RefSeq" id="WP_240812332.1">
    <property type="nucleotide sequence ID" value="NZ_JBHLXF010000029.1"/>
</dbReference>
<dbReference type="Proteomes" id="UP000440041">
    <property type="component" value="Unassembled WGS sequence"/>
</dbReference>
<evidence type="ECO:0000313" key="2">
    <source>
        <dbReference type="EMBL" id="KAB8299384.1"/>
    </source>
</evidence>
<name>A0A6A2W3K2_9BIFI</name>
<evidence type="ECO:0000259" key="1">
    <source>
        <dbReference type="Pfam" id="PF13191"/>
    </source>
</evidence>
<proteinExistence type="predicted"/>
<dbReference type="PANTHER" id="PTHR34301">
    <property type="entry name" value="DNA-BINDING PROTEIN-RELATED"/>
    <property type="match status" value="1"/>
</dbReference>
<gene>
    <name evidence="2" type="ORF">DSM100238_0816</name>
</gene>
<organism evidence="2 3">
    <name type="scientific">Bifidobacterium apri</name>
    <dbReference type="NCBI Taxonomy" id="1769423"/>
    <lineage>
        <taxon>Bacteria</taxon>
        <taxon>Bacillati</taxon>
        <taxon>Actinomycetota</taxon>
        <taxon>Actinomycetes</taxon>
        <taxon>Bifidobacteriales</taxon>
        <taxon>Bifidobacteriaceae</taxon>
        <taxon>Bifidobacterium</taxon>
    </lineage>
</organism>
<dbReference type="InterPro" id="IPR041664">
    <property type="entry name" value="AAA_16"/>
</dbReference>
<protein>
    <submittedName>
        <fullName evidence="2">AAA ATPase domain-containing protein</fullName>
    </submittedName>
</protein>
<sequence>MTKEQSQSMLQALNPFMPGAGMRPPELVGREKDLEIIDRMIARVKLHAMDRGIIFSGLRGVGKTVLLVACQELVERQGMTTARIEATGDADTDYDAMFGALSRAMIMSGHGSLFSSIQNKLANIESISLNFHGIGASLNTNTQDRPGTNSMRLELLIESIAQQLQKKDSGLFLFIDEFQEMASEPLGTLISLQHRMGQDSLPFYIIGAGLPNLPGVLSRSKSYAERLFEYRIIGQLSAEDTAEGFQKPAAREGRPFQDDALEELVKVSQGYPYFIQAYGKAAWNASDSSPIALRAVKESEADARAELDEGLHASRWQRATVAGREYLAAMAAISGDEPSSTSEVARSLGKNTQQASSIRQSLIELGLIYSPARGKVAFTVPDMGEFILRASPASGQTYDGKRQPER</sequence>